<evidence type="ECO:0000256" key="7">
    <source>
        <dbReference type="ARBA" id="ARBA00022840"/>
    </source>
</evidence>
<dbReference type="STRING" id="1802129.A3J04_04310"/>
<dbReference type="PANTHER" id="PTHR11946">
    <property type="entry name" value="VALYL-TRNA SYNTHETASES"/>
    <property type="match status" value="1"/>
</dbReference>
<evidence type="ECO:0000256" key="2">
    <source>
        <dbReference type="ARBA" id="ARBA00011245"/>
    </source>
</evidence>
<feature type="domain" description="Aminoacyl-tRNA synthetase class Ia" evidence="13">
    <location>
        <begin position="435"/>
        <end position="549"/>
    </location>
</feature>
<name>A0A1G2H1F2_9BACT</name>
<keyword evidence="4" id="KW-0963">Cytoplasm</keyword>
<dbReference type="SUPFAM" id="SSF52374">
    <property type="entry name" value="Nucleotidylyl transferase"/>
    <property type="match status" value="1"/>
</dbReference>
<dbReference type="Proteomes" id="UP000177954">
    <property type="component" value="Unassembled WGS sequence"/>
</dbReference>
<keyword evidence="8 12" id="KW-0648">Protein biosynthesis</keyword>
<evidence type="ECO:0000256" key="11">
    <source>
        <dbReference type="ARBA" id="ARBA00047552"/>
    </source>
</evidence>
<dbReference type="Pfam" id="PF08264">
    <property type="entry name" value="Anticodon_1"/>
    <property type="match status" value="1"/>
</dbReference>
<dbReference type="EC" id="6.1.1.9" evidence="3"/>
<dbReference type="InterPro" id="IPR033705">
    <property type="entry name" value="Anticodon_Ia_Val"/>
</dbReference>
<dbReference type="SUPFAM" id="SSF47323">
    <property type="entry name" value="Anticodon-binding domain of a subclass of class I aminoacyl-tRNA synthetases"/>
    <property type="match status" value="1"/>
</dbReference>
<dbReference type="CDD" id="cd07962">
    <property type="entry name" value="Anticodon_Ia_Val"/>
    <property type="match status" value="1"/>
</dbReference>
<sequence>MKIEDFPKSYEPKDHEEKIYRAWETSGFFNPDKLPEKRYPKNAPLYTAMLPPPNITGVLHMGHALNATIQDILIRKKRMEGFRTLWLPGTDHASIATHNVIERELKKEGKTRFDLGREKFLERAWAWKEKYGDIILNQLKKIGASCDWSRTRFTMDENYQKEVETAFLYYYKKGLIYRGKRTVNWCARCGTSLSDLEVEYREENGKFYYIKYGPVTIGTVRPETKLGDTALAVHPNDKRYADFVGKKITIQTVDPATPRTNPPHLENIEIMIIADEAADPEFGSGIIKVTPAHDIADFEISQRHPNVPTRTVIGEKGRMTREAGARYEGLTVKEAREQITKDLQDLGLIEKIEEYKHNIAVCARCGTVLEPLLSEQWFLKMDELAKIAKEAVASGKISFHPKKWEKIYFEWLDNTRDWCISRQLWWGHKIPVEGSEDILDTWFSSALWPYATLYGEDRTRFYPGNVVVSARDIINLWIGRMIFSGIEFMNDIPFRDVIIHATILTKEGKRMSKSLGTGVDPMNLIEKYGADATRFGLVWQAMGGQDIHWAEEHVVAGKKFLNKLWNSWRFISGQIGSDERALKRPEPHAPSAIHILDSFDTATKQVDLFIEQYEFGHALHCFYDFYWHDFCDIFIEEAKKDNSPEMQETLFYIYASSLKFLHPFIPFITEQLWSYAPVKDKTLLMVESLSA</sequence>
<evidence type="ECO:0000256" key="6">
    <source>
        <dbReference type="ARBA" id="ARBA00022741"/>
    </source>
</evidence>
<dbReference type="GO" id="GO:0005524">
    <property type="term" value="F:ATP binding"/>
    <property type="evidence" value="ECO:0007669"/>
    <property type="project" value="UniProtKB-KW"/>
</dbReference>
<feature type="domain" description="Aminoacyl-tRNA synthetase class Ia" evidence="13">
    <location>
        <begin position="18"/>
        <end position="432"/>
    </location>
</feature>
<dbReference type="GO" id="GO:0004832">
    <property type="term" value="F:valine-tRNA ligase activity"/>
    <property type="evidence" value="ECO:0007669"/>
    <property type="project" value="UniProtKB-EC"/>
</dbReference>
<comment type="subcellular location">
    <subcellularLocation>
        <location evidence="1">Cytoplasm</location>
    </subcellularLocation>
</comment>
<evidence type="ECO:0000259" key="13">
    <source>
        <dbReference type="Pfam" id="PF00133"/>
    </source>
</evidence>
<evidence type="ECO:0000313" key="15">
    <source>
        <dbReference type="EMBL" id="OGZ56294.1"/>
    </source>
</evidence>
<reference evidence="15 16" key="1">
    <citation type="journal article" date="2016" name="Nat. Commun.">
        <title>Thousands of microbial genomes shed light on interconnected biogeochemical processes in an aquifer system.</title>
        <authorList>
            <person name="Anantharaman K."/>
            <person name="Brown C.T."/>
            <person name="Hug L.A."/>
            <person name="Sharon I."/>
            <person name="Castelle C.J."/>
            <person name="Probst A.J."/>
            <person name="Thomas B.C."/>
            <person name="Singh A."/>
            <person name="Wilkins M.J."/>
            <person name="Karaoz U."/>
            <person name="Brodie E.L."/>
            <person name="Williams K.H."/>
            <person name="Hubbard S.S."/>
            <person name="Banfield J.F."/>
        </authorList>
    </citation>
    <scope>NUCLEOTIDE SEQUENCE [LARGE SCALE GENOMIC DNA]</scope>
</reference>
<proteinExistence type="inferred from homology"/>
<evidence type="ECO:0000256" key="5">
    <source>
        <dbReference type="ARBA" id="ARBA00022598"/>
    </source>
</evidence>
<evidence type="ECO:0000256" key="10">
    <source>
        <dbReference type="ARBA" id="ARBA00029936"/>
    </source>
</evidence>
<evidence type="ECO:0000256" key="1">
    <source>
        <dbReference type="ARBA" id="ARBA00004496"/>
    </source>
</evidence>
<dbReference type="InterPro" id="IPR002303">
    <property type="entry name" value="Valyl-tRNA_ligase"/>
</dbReference>
<evidence type="ECO:0000256" key="9">
    <source>
        <dbReference type="ARBA" id="ARBA00023146"/>
    </source>
</evidence>
<dbReference type="GO" id="GO:0002161">
    <property type="term" value="F:aminoacyl-tRNA deacylase activity"/>
    <property type="evidence" value="ECO:0007669"/>
    <property type="project" value="InterPro"/>
</dbReference>
<evidence type="ECO:0000313" key="16">
    <source>
        <dbReference type="Proteomes" id="UP000177954"/>
    </source>
</evidence>
<dbReference type="InterPro" id="IPR002300">
    <property type="entry name" value="aa-tRNA-synth_Ia"/>
</dbReference>
<dbReference type="PRINTS" id="PR00986">
    <property type="entry name" value="TRNASYNTHVAL"/>
</dbReference>
<dbReference type="AlphaFoldDB" id="A0A1G2H1F2"/>
<evidence type="ECO:0000256" key="8">
    <source>
        <dbReference type="ARBA" id="ARBA00022917"/>
    </source>
</evidence>
<keyword evidence="6 12" id="KW-0547">Nucleotide-binding</keyword>
<evidence type="ECO:0000259" key="14">
    <source>
        <dbReference type="Pfam" id="PF08264"/>
    </source>
</evidence>
<dbReference type="InterPro" id="IPR009080">
    <property type="entry name" value="tRNAsynth_Ia_anticodon-bd"/>
</dbReference>
<keyword evidence="5 12" id="KW-0436">Ligase</keyword>
<dbReference type="SUPFAM" id="SSF50677">
    <property type="entry name" value="ValRS/IleRS/LeuRS editing domain"/>
    <property type="match status" value="1"/>
</dbReference>
<dbReference type="Gene3D" id="3.90.740.10">
    <property type="entry name" value="Valyl/Leucyl/Isoleucyl-tRNA synthetase, editing domain"/>
    <property type="match status" value="1"/>
</dbReference>
<dbReference type="InterPro" id="IPR014729">
    <property type="entry name" value="Rossmann-like_a/b/a_fold"/>
</dbReference>
<keyword evidence="9 12" id="KW-0030">Aminoacyl-tRNA synthetase</keyword>
<dbReference type="FunFam" id="3.40.50.620:FF:000032">
    <property type="entry name" value="Valine--tRNA ligase"/>
    <property type="match status" value="1"/>
</dbReference>
<dbReference type="EMBL" id="MHNZ01000020">
    <property type="protein sequence ID" value="OGZ56294.1"/>
    <property type="molecule type" value="Genomic_DNA"/>
</dbReference>
<keyword evidence="7 12" id="KW-0067">ATP-binding</keyword>
<organism evidence="15 16">
    <name type="scientific">Candidatus Ryanbacteria bacterium RIFCSPLOWO2_02_FULL_47_14</name>
    <dbReference type="NCBI Taxonomy" id="1802129"/>
    <lineage>
        <taxon>Bacteria</taxon>
        <taxon>Candidatus Ryaniibacteriota</taxon>
    </lineage>
</organism>
<dbReference type="PANTHER" id="PTHR11946:SF93">
    <property type="entry name" value="VALINE--TRNA LIGASE, CHLOROPLASTIC_MITOCHONDRIAL 2"/>
    <property type="match status" value="1"/>
</dbReference>
<dbReference type="InterPro" id="IPR013155">
    <property type="entry name" value="M/V/L/I-tRNA-synth_anticd-bd"/>
</dbReference>
<protein>
    <recommendedName>
        <fullName evidence="3">valine--tRNA ligase</fullName>
        <ecNumber evidence="3">6.1.1.9</ecNumber>
    </recommendedName>
    <alternativeName>
        <fullName evidence="10">Valyl-tRNA synthetase</fullName>
    </alternativeName>
</protein>
<dbReference type="PROSITE" id="PS00178">
    <property type="entry name" value="AA_TRNA_LIGASE_I"/>
    <property type="match status" value="1"/>
</dbReference>
<dbReference type="Pfam" id="PF00133">
    <property type="entry name" value="tRNA-synt_1"/>
    <property type="match status" value="2"/>
</dbReference>
<evidence type="ECO:0000256" key="12">
    <source>
        <dbReference type="RuleBase" id="RU363035"/>
    </source>
</evidence>
<evidence type="ECO:0000256" key="4">
    <source>
        <dbReference type="ARBA" id="ARBA00022490"/>
    </source>
</evidence>
<comment type="catalytic activity">
    <reaction evidence="11">
        <text>tRNA(Val) + L-valine + ATP = L-valyl-tRNA(Val) + AMP + diphosphate</text>
        <dbReference type="Rhea" id="RHEA:10704"/>
        <dbReference type="Rhea" id="RHEA-COMP:9672"/>
        <dbReference type="Rhea" id="RHEA-COMP:9708"/>
        <dbReference type="ChEBI" id="CHEBI:30616"/>
        <dbReference type="ChEBI" id="CHEBI:33019"/>
        <dbReference type="ChEBI" id="CHEBI:57762"/>
        <dbReference type="ChEBI" id="CHEBI:78442"/>
        <dbReference type="ChEBI" id="CHEBI:78537"/>
        <dbReference type="ChEBI" id="CHEBI:456215"/>
        <dbReference type="EC" id="6.1.1.9"/>
    </reaction>
</comment>
<feature type="domain" description="Methionyl/Valyl/Leucyl/Isoleucyl-tRNA synthetase anticodon-binding" evidence="14">
    <location>
        <begin position="595"/>
        <end position="685"/>
    </location>
</feature>
<comment type="similarity">
    <text evidence="12">Belongs to the class-I aminoacyl-tRNA synthetase family.</text>
</comment>
<dbReference type="GO" id="GO:0005829">
    <property type="term" value="C:cytosol"/>
    <property type="evidence" value="ECO:0007669"/>
    <property type="project" value="TreeGrafter"/>
</dbReference>
<accession>A0A1G2H1F2</accession>
<dbReference type="Gene3D" id="1.10.730.10">
    <property type="entry name" value="Isoleucyl-tRNA Synthetase, Domain 1"/>
    <property type="match status" value="1"/>
</dbReference>
<dbReference type="InterPro" id="IPR001412">
    <property type="entry name" value="aa-tRNA-synth_I_CS"/>
</dbReference>
<dbReference type="Gene3D" id="3.40.50.620">
    <property type="entry name" value="HUPs"/>
    <property type="match status" value="2"/>
</dbReference>
<evidence type="ECO:0000256" key="3">
    <source>
        <dbReference type="ARBA" id="ARBA00013169"/>
    </source>
</evidence>
<comment type="subunit">
    <text evidence="2">Monomer.</text>
</comment>
<dbReference type="InterPro" id="IPR009008">
    <property type="entry name" value="Val/Leu/Ile-tRNA-synth_edit"/>
</dbReference>
<comment type="caution">
    <text evidence="15">The sequence shown here is derived from an EMBL/GenBank/DDBJ whole genome shotgun (WGS) entry which is preliminary data.</text>
</comment>
<dbReference type="CDD" id="cd00817">
    <property type="entry name" value="ValRS_core"/>
    <property type="match status" value="1"/>
</dbReference>
<dbReference type="GO" id="GO:0006438">
    <property type="term" value="P:valyl-tRNA aminoacylation"/>
    <property type="evidence" value="ECO:0007669"/>
    <property type="project" value="InterPro"/>
</dbReference>
<gene>
    <name evidence="15" type="ORF">A3J04_04310</name>
</gene>